<dbReference type="InterPro" id="IPR057601">
    <property type="entry name" value="Oar-like_b-barrel"/>
</dbReference>
<keyword evidence="1" id="KW-0732">Signal</keyword>
<dbReference type="HOGENOM" id="CLU_255641_0_0_0"/>
<organism evidence="3">
    <name type="scientific">Solibacter usitatus (strain Ellin6076)</name>
    <dbReference type="NCBI Taxonomy" id="234267"/>
    <lineage>
        <taxon>Bacteria</taxon>
        <taxon>Pseudomonadati</taxon>
        <taxon>Acidobacteriota</taxon>
        <taxon>Terriglobia</taxon>
        <taxon>Bryobacterales</taxon>
        <taxon>Solibacteraceae</taxon>
        <taxon>Candidatus Solibacter</taxon>
    </lineage>
</organism>
<evidence type="ECO:0000256" key="1">
    <source>
        <dbReference type="SAM" id="SignalP"/>
    </source>
</evidence>
<dbReference type="InParanoid" id="Q025D2"/>
<accession>Q025D2</accession>
<dbReference type="KEGG" id="sus:Acid_2405"/>
<dbReference type="SUPFAM" id="SSF49464">
    <property type="entry name" value="Carboxypeptidase regulatory domain-like"/>
    <property type="match status" value="1"/>
</dbReference>
<dbReference type="InterPro" id="IPR008969">
    <property type="entry name" value="CarboxyPept-like_regulatory"/>
</dbReference>
<dbReference type="Gene3D" id="2.60.40.1120">
    <property type="entry name" value="Carboxypeptidase-like, regulatory domain"/>
    <property type="match status" value="1"/>
</dbReference>
<dbReference type="eggNOG" id="COG4932">
    <property type="taxonomic scope" value="Bacteria"/>
</dbReference>
<protein>
    <submittedName>
        <fullName evidence="3">Cna B domain protein</fullName>
    </submittedName>
</protein>
<sequence length="1328" mass="141359" precursor="true">MDFRIGRARLSLGLLGVCILALTSTPAFSQATSTSSIAGLVTDDQGAVISGAEVRITDAATKSVQTTLTNESGRYAMVNLAPDTYSIVITKPGFAVQKINEQKVDVGTALTINATLKVGSTSTTVEVAATLGAELQTTSATVGSTLTAEALTLLPNLGRDVSTLAVLQPGTAPGGQTAGAMSDQNVFMLDGGNNSDDMSGNATTYTTNFTGTGGTQTGGSPSGILPTPVESIEEFKVSTFNQTSDFSGSIGAQIQMVTKRGTSTYHGSAYGYYYGTNVGAANSWVNNHTPSGNLPYTPLPSNHRSRFGGSLGGVMAPKFLGGKTYFFVNYEGSRFPNVSNYSRTVPSKLLRAGVIQVADSSGKYQAYNLNPTAVTVDGVTYQPAQCGTSLCDPRGLGLNPIVKQLWDKYVPLPNEFKNNGDLYNTQGFQSTIRAPLTQNSYVSRIDHDFGTRNRFFGTYRYMSLTNLTTNMVDIGGVLPGTTFGTPAAVAPRVQKPGYLVLGLTTNLKPTMTNDIRFSYTRNFWQWGSASDAPPPLGLGGTLEIGGETSSPLGPYNVNSQSVRQRFWDGQDKMIKDDLTWIKRNHLVQIGGMYNRNFDYHMRTDNGQGINNAIVYQSTSSNINFSGLTYPTAVPAAQQAAFNTNYSYVMGFVSQSQLVYTRSGQNLQLGKIGDVAFDQSVIPSYDLYVSDTWHMKPTVTLTYGLSYNLEMPPYEINGKQVSLVDPDGKPIVAADYLAQREKAALAGQVYQPVLGFATTNNIKGRKYPYDPFYGGLTPRVSVAWNPKVSGGLLGALLGESKTVIRGGYGRIYGRLNGVNLLLVPLLPPGLLQAVSCVGVSRTGGCLGANGVDTSTAFRIGVDGTSAPLPQVSQTLPQPYFPGVNGNAGASDVNWLDPKYRPERTDNVTVTIQRQVSQKMTVEAGYVGRIIRNEMISRNLDAVPYMTTLGGQSFADAYAKTYLALAPTNGTLSSGFAIAAQPFFESALGGAGSAYCAGYANCTSAVAAKNATDIRNTSVSNLWTSLSKAPGWTLPRSMLSAPLPGGLSQGYTYIATDASGYGNYNAMFVTYRIRDFHGISGTSNFTWGRALGTGTTSQSTSSNTALDVYNLQNNYGPQSYDIKFLYNLGLYYTPKWFKSQKGIAGHILGGWTFSPLFTAQSGSPITVSYTDSGSNTGQQAFGEVSTSSSATSSFTTNAQGAAPYTGGMSPIYNNAGANGVGTSSPAAINVYSDPAAVLAQFRKCILGFDTNCGGYALRGLSRWNMDLSVGKGVSFTERVGADLSFQFTNVMNHMALANPSLTLTSPTTFGRINGAANTARQMEFGLRLHF</sequence>
<dbReference type="OrthoDB" id="97893at2"/>
<gene>
    <name evidence="3" type="ordered locus">Acid_2405</name>
</gene>
<dbReference type="SUPFAM" id="SSF56935">
    <property type="entry name" value="Porins"/>
    <property type="match status" value="1"/>
</dbReference>
<feature type="signal peptide" evidence="1">
    <location>
        <begin position="1"/>
        <end position="29"/>
    </location>
</feature>
<feature type="domain" description="TonB-dependent transporter Oar-like beta-barrel" evidence="2">
    <location>
        <begin position="257"/>
        <end position="1320"/>
    </location>
</feature>
<reference evidence="3" key="1">
    <citation type="submission" date="2006-10" db="EMBL/GenBank/DDBJ databases">
        <title>Complete sequence of Solibacter usitatus Ellin6076.</title>
        <authorList>
            <consortium name="US DOE Joint Genome Institute"/>
            <person name="Copeland A."/>
            <person name="Lucas S."/>
            <person name="Lapidus A."/>
            <person name="Barry K."/>
            <person name="Detter J.C."/>
            <person name="Glavina del Rio T."/>
            <person name="Hammon N."/>
            <person name="Israni S."/>
            <person name="Dalin E."/>
            <person name="Tice H."/>
            <person name="Pitluck S."/>
            <person name="Thompson L.S."/>
            <person name="Brettin T."/>
            <person name="Bruce D."/>
            <person name="Han C."/>
            <person name="Tapia R."/>
            <person name="Gilna P."/>
            <person name="Schmutz J."/>
            <person name="Larimer F."/>
            <person name="Land M."/>
            <person name="Hauser L."/>
            <person name="Kyrpides N."/>
            <person name="Mikhailova N."/>
            <person name="Janssen P.H."/>
            <person name="Kuske C.R."/>
            <person name="Richardson P."/>
        </authorList>
    </citation>
    <scope>NUCLEOTIDE SEQUENCE</scope>
    <source>
        <strain evidence="3">Ellin6076</strain>
    </source>
</reference>
<feature type="chain" id="PRO_5004163142" evidence="1">
    <location>
        <begin position="30"/>
        <end position="1328"/>
    </location>
</feature>
<dbReference type="Pfam" id="PF13620">
    <property type="entry name" value="CarboxypepD_reg"/>
    <property type="match status" value="1"/>
</dbReference>
<dbReference type="STRING" id="234267.Acid_2405"/>
<evidence type="ECO:0000259" key="2">
    <source>
        <dbReference type="Pfam" id="PF25183"/>
    </source>
</evidence>
<proteinExistence type="predicted"/>
<dbReference type="EMBL" id="CP000473">
    <property type="protein sequence ID" value="ABJ83394.1"/>
    <property type="molecule type" value="Genomic_DNA"/>
</dbReference>
<name>Q025D2_SOLUE</name>
<evidence type="ECO:0000313" key="3">
    <source>
        <dbReference type="EMBL" id="ABJ83394.1"/>
    </source>
</evidence>
<dbReference type="Pfam" id="PF25183">
    <property type="entry name" value="OMP_b-brl_4"/>
    <property type="match status" value="1"/>
</dbReference>